<dbReference type="GO" id="GO:0003677">
    <property type="term" value="F:DNA binding"/>
    <property type="evidence" value="ECO:0007669"/>
    <property type="project" value="UniProtKB-KW"/>
</dbReference>
<dbReference type="InterPro" id="IPR036390">
    <property type="entry name" value="WH_DNA-bd_sf"/>
</dbReference>
<sequence>MTEKEALQIHINIGMLVGSAHRAMTKRFVQNTHKMGLDISLDQWMVLGPIWKFEGTSQKDIAEFCLKDKTSITRIINTLEKKNLVVRVPDQIDHRIKRVVLTHHGKQLFQDVLPVMEKTREEVRQGISDKEIETLKKVLTRITYNLENDNS</sequence>
<feature type="domain" description="HTH marR-type" evidence="4">
    <location>
        <begin position="10"/>
        <end position="144"/>
    </location>
</feature>
<dbReference type="PRINTS" id="PR00598">
    <property type="entry name" value="HTHMARR"/>
</dbReference>
<name>A0A382PM04_9ZZZZ</name>
<dbReference type="SUPFAM" id="SSF46785">
    <property type="entry name" value="Winged helix' DNA-binding domain"/>
    <property type="match status" value="1"/>
</dbReference>
<gene>
    <name evidence="5" type="ORF">METZ01_LOCUS326549</name>
</gene>
<dbReference type="InterPro" id="IPR039422">
    <property type="entry name" value="MarR/SlyA-like"/>
</dbReference>
<accession>A0A382PM04</accession>
<evidence type="ECO:0000313" key="5">
    <source>
        <dbReference type="EMBL" id="SVC73695.1"/>
    </source>
</evidence>
<organism evidence="5">
    <name type="scientific">marine metagenome</name>
    <dbReference type="NCBI Taxonomy" id="408172"/>
    <lineage>
        <taxon>unclassified sequences</taxon>
        <taxon>metagenomes</taxon>
        <taxon>ecological metagenomes</taxon>
    </lineage>
</organism>
<dbReference type="Pfam" id="PF01047">
    <property type="entry name" value="MarR"/>
    <property type="match status" value="1"/>
</dbReference>
<proteinExistence type="predicted"/>
<dbReference type="InterPro" id="IPR036388">
    <property type="entry name" value="WH-like_DNA-bd_sf"/>
</dbReference>
<evidence type="ECO:0000256" key="1">
    <source>
        <dbReference type="ARBA" id="ARBA00023015"/>
    </source>
</evidence>
<dbReference type="GO" id="GO:0006950">
    <property type="term" value="P:response to stress"/>
    <property type="evidence" value="ECO:0007669"/>
    <property type="project" value="TreeGrafter"/>
</dbReference>
<evidence type="ECO:0000259" key="4">
    <source>
        <dbReference type="PROSITE" id="PS50995"/>
    </source>
</evidence>
<dbReference type="PANTHER" id="PTHR33164">
    <property type="entry name" value="TRANSCRIPTIONAL REGULATOR, MARR FAMILY"/>
    <property type="match status" value="1"/>
</dbReference>
<dbReference type="InterPro" id="IPR000835">
    <property type="entry name" value="HTH_MarR-typ"/>
</dbReference>
<dbReference type="PROSITE" id="PS50995">
    <property type="entry name" value="HTH_MARR_2"/>
    <property type="match status" value="1"/>
</dbReference>
<keyword evidence="3" id="KW-0804">Transcription</keyword>
<evidence type="ECO:0000256" key="3">
    <source>
        <dbReference type="ARBA" id="ARBA00023163"/>
    </source>
</evidence>
<protein>
    <recommendedName>
        <fullName evidence="4">HTH marR-type domain-containing protein</fullName>
    </recommendedName>
</protein>
<dbReference type="GO" id="GO:0003700">
    <property type="term" value="F:DNA-binding transcription factor activity"/>
    <property type="evidence" value="ECO:0007669"/>
    <property type="project" value="InterPro"/>
</dbReference>
<dbReference type="PANTHER" id="PTHR33164:SF64">
    <property type="entry name" value="TRANSCRIPTIONAL REGULATOR SLYA"/>
    <property type="match status" value="1"/>
</dbReference>
<dbReference type="SMART" id="SM00347">
    <property type="entry name" value="HTH_MARR"/>
    <property type="match status" value="1"/>
</dbReference>
<reference evidence="5" key="1">
    <citation type="submission" date="2018-05" db="EMBL/GenBank/DDBJ databases">
        <authorList>
            <person name="Lanie J.A."/>
            <person name="Ng W.-L."/>
            <person name="Kazmierczak K.M."/>
            <person name="Andrzejewski T.M."/>
            <person name="Davidsen T.M."/>
            <person name="Wayne K.J."/>
            <person name="Tettelin H."/>
            <person name="Glass J.I."/>
            <person name="Rusch D."/>
            <person name="Podicherti R."/>
            <person name="Tsui H.-C.T."/>
            <person name="Winkler M.E."/>
        </authorList>
    </citation>
    <scope>NUCLEOTIDE SEQUENCE</scope>
</reference>
<dbReference type="Gene3D" id="1.10.10.10">
    <property type="entry name" value="Winged helix-like DNA-binding domain superfamily/Winged helix DNA-binding domain"/>
    <property type="match status" value="1"/>
</dbReference>
<keyword evidence="2" id="KW-0238">DNA-binding</keyword>
<evidence type="ECO:0000256" key="2">
    <source>
        <dbReference type="ARBA" id="ARBA00023125"/>
    </source>
</evidence>
<keyword evidence="1" id="KW-0805">Transcription regulation</keyword>
<dbReference type="AlphaFoldDB" id="A0A382PM04"/>
<dbReference type="EMBL" id="UINC01107944">
    <property type="protein sequence ID" value="SVC73695.1"/>
    <property type="molecule type" value="Genomic_DNA"/>
</dbReference>